<dbReference type="PANTHER" id="PTHR47442">
    <property type="entry name" value="MYND-TYPE ZINC FINGER PROTEIN MUB1"/>
    <property type="match status" value="1"/>
</dbReference>
<feature type="domain" description="MYND-type" evidence="10">
    <location>
        <begin position="406"/>
        <end position="448"/>
    </location>
</feature>
<proteinExistence type="inferred from homology"/>
<feature type="compositionally biased region" description="Low complexity" evidence="8">
    <location>
        <begin position="226"/>
        <end position="263"/>
    </location>
</feature>
<dbReference type="PANTHER" id="PTHR47442:SF1">
    <property type="entry name" value="MYND-TYPE ZINC FINGER PROTEIN MUB1"/>
    <property type="match status" value="1"/>
</dbReference>
<keyword evidence="12" id="KW-1185">Reference proteome</keyword>
<dbReference type="InterPro" id="IPR002893">
    <property type="entry name" value="Znf_MYND"/>
</dbReference>
<keyword evidence="6" id="KW-0862">Zinc</keyword>
<accession>A0A1X2I9T2</accession>
<feature type="compositionally biased region" description="Low complexity" evidence="8">
    <location>
        <begin position="176"/>
        <end position="188"/>
    </location>
</feature>
<gene>
    <name evidence="11" type="ORF">BCR42DRAFT_493717</name>
</gene>
<dbReference type="GO" id="GO:1990304">
    <property type="term" value="C:MUB1-RAD6-UBR2 ubiquitin ligase complex"/>
    <property type="evidence" value="ECO:0007669"/>
    <property type="project" value="TreeGrafter"/>
</dbReference>
<dbReference type="OrthoDB" id="5594178at2759"/>
<dbReference type="GO" id="GO:0008270">
    <property type="term" value="F:zinc ion binding"/>
    <property type="evidence" value="ECO:0007669"/>
    <property type="project" value="UniProtKB-KW"/>
</dbReference>
<evidence type="ECO:0000256" key="8">
    <source>
        <dbReference type="SAM" id="MobiDB-lite"/>
    </source>
</evidence>
<dbReference type="Pfam" id="PF01753">
    <property type="entry name" value="zf-MYND"/>
    <property type="match status" value="1"/>
</dbReference>
<comment type="caution">
    <text evidence="11">The sequence shown here is derived from an EMBL/GenBank/DDBJ whole genome shotgun (WGS) entry which is preliminary data.</text>
</comment>
<feature type="compositionally biased region" description="Polar residues" evidence="8">
    <location>
        <begin position="544"/>
        <end position="566"/>
    </location>
</feature>
<feature type="region of interest" description="Disordered" evidence="8">
    <location>
        <begin position="165"/>
        <end position="194"/>
    </location>
</feature>
<dbReference type="InterPro" id="IPR051664">
    <property type="entry name" value="MYND-type_zinc_finger"/>
</dbReference>
<dbReference type="EMBL" id="MCGE01000019">
    <property type="protein sequence ID" value="ORZ12350.1"/>
    <property type="molecule type" value="Genomic_DNA"/>
</dbReference>
<keyword evidence="4" id="KW-0479">Metal-binding</keyword>
<evidence type="ECO:0000259" key="10">
    <source>
        <dbReference type="PROSITE" id="PS50865"/>
    </source>
</evidence>
<comment type="similarity">
    <text evidence="2">Belongs to the MUB1/samB family.</text>
</comment>
<reference evidence="11 12" key="1">
    <citation type="submission" date="2016-07" db="EMBL/GenBank/DDBJ databases">
        <title>Pervasive Adenine N6-methylation of Active Genes in Fungi.</title>
        <authorList>
            <consortium name="DOE Joint Genome Institute"/>
            <person name="Mondo S.J."/>
            <person name="Dannebaum R.O."/>
            <person name="Kuo R.C."/>
            <person name="Labutti K."/>
            <person name="Haridas S."/>
            <person name="Kuo A."/>
            <person name="Salamov A."/>
            <person name="Ahrendt S.R."/>
            <person name="Lipzen A."/>
            <person name="Sullivan W."/>
            <person name="Andreopoulos W.B."/>
            <person name="Clum A."/>
            <person name="Lindquist E."/>
            <person name="Daum C."/>
            <person name="Ramamoorthy G.K."/>
            <person name="Gryganskyi A."/>
            <person name="Culley D."/>
            <person name="Magnuson J.K."/>
            <person name="James T.Y."/>
            <person name="O'Malley M.A."/>
            <person name="Stajich J.E."/>
            <person name="Spatafora J.W."/>
            <person name="Visel A."/>
            <person name="Grigoriev I.V."/>
        </authorList>
    </citation>
    <scope>NUCLEOTIDE SEQUENCE [LARGE SCALE GENOMIC DNA]</scope>
    <source>
        <strain evidence="11 12">NRRL 1336</strain>
    </source>
</reference>
<evidence type="ECO:0000256" key="6">
    <source>
        <dbReference type="ARBA" id="ARBA00022833"/>
    </source>
</evidence>
<keyword evidence="9" id="KW-0732">Signal</keyword>
<name>A0A1X2I9T2_9FUNG</name>
<dbReference type="PROSITE" id="PS50865">
    <property type="entry name" value="ZF_MYND_2"/>
    <property type="match status" value="1"/>
</dbReference>
<dbReference type="GO" id="GO:0006511">
    <property type="term" value="P:ubiquitin-dependent protein catabolic process"/>
    <property type="evidence" value="ECO:0007669"/>
    <property type="project" value="TreeGrafter"/>
</dbReference>
<feature type="compositionally biased region" description="Low complexity" evidence="8">
    <location>
        <begin position="607"/>
        <end position="627"/>
    </location>
</feature>
<dbReference type="AlphaFoldDB" id="A0A1X2I9T2"/>
<dbReference type="SUPFAM" id="SSF144232">
    <property type="entry name" value="HIT/MYND zinc finger-like"/>
    <property type="match status" value="1"/>
</dbReference>
<evidence type="ECO:0000256" key="4">
    <source>
        <dbReference type="ARBA" id="ARBA00022723"/>
    </source>
</evidence>
<feature type="region of interest" description="Disordered" evidence="8">
    <location>
        <begin position="217"/>
        <end position="289"/>
    </location>
</feature>
<keyword evidence="3" id="KW-0963">Cytoplasm</keyword>
<feature type="compositionally biased region" description="Polar residues" evidence="8">
    <location>
        <begin position="264"/>
        <end position="280"/>
    </location>
</feature>
<dbReference type="GO" id="GO:0007163">
    <property type="term" value="P:establishment or maintenance of cell polarity"/>
    <property type="evidence" value="ECO:0007669"/>
    <property type="project" value="TreeGrafter"/>
</dbReference>
<dbReference type="Gene3D" id="1.25.10.10">
    <property type="entry name" value="Leucine-rich Repeat Variant"/>
    <property type="match status" value="1"/>
</dbReference>
<evidence type="ECO:0000256" key="5">
    <source>
        <dbReference type="ARBA" id="ARBA00022771"/>
    </source>
</evidence>
<keyword evidence="5 7" id="KW-0863">Zinc-finger</keyword>
<evidence type="ECO:0000313" key="12">
    <source>
        <dbReference type="Proteomes" id="UP000193560"/>
    </source>
</evidence>
<feature type="chain" id="PRO_5012507536" description="MYND-type domain-containing protein" evidence="9">
    <location>
        <begin position="20"/>
        <end position="682"/>
    </location>
</feature>
<dbReference type="GO" id="GO:0005737">
    <property type="term" value="C:cytoplasm"/>
    <property type="evidence" value="ECO:0007669"/>
    <property type="project" value="UniProtKB-SubCell"/>
</dbReference>
<evidence type="ECO:0000256" key="3">
    <source>
        <dbReference type="ARBA" id="ARBA00022490"/>
    </source>
</evidence>
<evidence type="ECO:0000313" key="11">
    <source>
        <dbReference type="EMBL" id="ORZ12350.1"/>
    </source>
</evidence>
<evidence type="ECO:0000256" key="9">
    <source>
        <dbReference type="SAM" id="SignalP"/>
    </source>
</evidence>
<evidence type="ECO:0000256" key="1">
    <source>
        <dbReference type="ARBA" id="ARBA00004496"/>
    </source>
</evidence>
<feature type="compositionally biased region" description="Low complexity" evidence="8">
    <location>
        <begin position="496"/>
        <end position="507"/>
    </location>
</feature>
<feature type="compositionally biased region" description="Low complexity" evidence="8">
    <location>
        <begin position="463"/>
        <end position="489"/>
    </location>
</feature>
<organism evidence="11 12">
    <name type="scientific">Absidia repens</name>
    <dbReference type="NCBI Taxonomy" id="90262"/>
    <lineage>
        <taxon>Eukaryota</taxon>
        <taxon>Fungi</taxon>
        <taxon>Fungi incertae sedis</taxon>
        <taxon>Mucoromycota</taxon>
        <taxon>Mucoromycotina</taxon>
        <taxon>Mucoromycetes</taxon>
        <taxon>Mucorales</taxon>
        <taxon>Cunninghamellaceae</taxon>
        <taxon>Absidia</taxon>
    </lineage>
</organism>
<feature type="compositionally biased region" description="Low complexity" evidence="8">
    <location>
        <begin position="519"/>
        <end position="539"/>
    </location>
</feature>
<feature type="region of interest" description="Disordered" evidence="8">
    <location>
        <begin position="456"/>
        <end position="682"/>
    </location>
</feature>
<dbReference type="InterPro" id="IPR011989">
    <property type="entry name" value="ARM-like"/>
</dbReference>
<protein>
    <recommendedName>
        <fullName evidence="10">MYND-type domain-containing protein</fullName>
    </recommendedName>
</protein>
<comment type="subcellular location">
    <subcellularLocation>
        <location evidence="1">Cytoplasm</location>
    </subcellularLocation>
</comment>
<evidence type="ECO:0000256" key="2">
    <source>
        <dbReference type="ARBA" id="ARBA00010655"/>
    </source>
</evidence>
<evidence type="ECO:0000256" key="7">
    <source>
        <dbReference type="PROSITE-ProRule" id="PRU00134"/>
    </source>
</evidence>
<sequence>MSILFILTSAIFLCWNNNSSSPDCYFYTFDNMREPNLCFPSHNKAAVCITSALYDRRALDCTASLPLINSLTHLAYLTSTSPRIREILVLDGGLEQLVRILSPQHLEPERRSLWKWSLAFQCVVNVGVRGTEQIRTKVVDAGMIPIVLRVLENFLRALELVRQESDRQDNKNGIRSSSATSTIQSSSTHNDYSNHQEVLGGLISHSRTAEQTLLDSHQLVNTTRLPSTATTPAAATTATSTTAFPPVVSLPSSSSNNHNLIPNTETKNNTNTSPGQSRSPRQQHRVLRKSTFPYIKMNAAQRRKNRMNRESIKSVPTWQDPRVPNIDNVFYREEDILLSLQLLAYLSKYPHIRNQFHTNYDRNVFSVVERFCHRLHPNPIQYWAGVIMRNACRKDETKGGTRRCANMHCGKWESQPREFAKCRRCRKAKYCCKACQSKAWADGHRWWCVERHATVPPPQDASSSTIQQQVPSTTTTVTATPAPVGAGTTHQLRPESTTPTPTAVTASHSQEQHRQNTATMSTMTSVNPTTSSNTSTMATDIHPRSQTAAARNNQHQQTIADNNITDPQHRLPLGQSLDSRRHHHHILSSPTSTVPTMNARELERRPSSLSQQQQQHQQLRQQDQPSSGLHINEISPSSSSPHGGDLAILEQNLDGGHTQNDSTESSDDHNAILMDVGLQMEL</sequence>
<dbReference type="Proteomes" id="UP000193560">
    <property type="component" value="Unassembled WGS sequence"/>
</dbReference>
<feature type="signal peptide" evidence="9">
    <location>
        <begin position="1"/>
        <end position="19"/>
    </location>
</feature>